<evidence type="ECO:0000313" key="4">
    <source>
        <dbReference type="Proteomes" id="UP000807115"/>
    </source>
</evidence>
<evidence type="ECO:0000313" key="3">
    <source>
        <dbReference type="EMBL" id="KAG0530551.1"/>
    </source>
</evidence>
<feature type="compositionally biased region" description="Acidic residues" evidence="1">
    <location>
        <begin position="184"/>
        <end position="204"/>
    </location>
</feature>
<dbReference type="Gene3D" id="1.20.1280.50">
    <property type="match status" value="1"/>
</dbReference>
<dbReference type="PANTHER" id="PTHR33110">
    <property type="entry name" value="F-BOX/KELCH-REPEAT PROTEIN-RELATED"/>
    <property type="match status" value="1"/>
</dbReference>
<protein>
    <recommendedName>
        <fullName evidence="2">KIB1-4 beta-propeller domain-containing protein</fullName>
    </recommendedName>
</protein>
<dbReference type="EMBL" id="CM027684">
    <property type="protein sequence ID" value="KAG0530551.1"/>
    <property type="molecule type" value="Genomic_DNA"/>
</dbReference>
<feature type="domain" description="KIB1-4 beta-propeller" evidence="2">
    <location>
        <begin position="345"/>
        <end position="535"/>
    </location>
</feature>
<reference evidence="3" key="2">
    <citation type="submission" date="2020-10" db="EMBL/GenBank/DDBJ databases">
        <authorList>
            <person name="Cooper E.A."/>
            <person name="Brenton Z.W."/>
            <person name="Flinn B.S."/>
            <person name="Jenkins J."/>
            <person name="Shu S."/>
            <person name="Flowers D."/>
            <person name="Luo F."/>
            <person name="Wang Y."/>
            <person name="Xia P."/>
            <person name="Barry K."/>
            <person name="Daum C."/>
            <person name="Lipzen A."/>
            <person name="Yoshinaga Y."/>
            <person name="Schmutz J."/>
            <person name="Saski C."/>
            <person name="Vermerris W."/>
            <person name="Kresovich S."/>
        </authorList>
    </citation>
    <scope>NUCLEOTIDE SEQUENCE</scope>
</reference>
<dbReference type="Proteomes" id="UP000807115">
    <property type="component" value="Chromosome 5"/>
</dbReference>
<sequence>MARTLDSWSKIPTELAGLVLQRLHAHVDRVRFAAVCPQWRSAARQVRLPPPLPLLALKDGDIFYSMPRGEPLHFADCKTKAGFMSTAYGNWLVYRRYCDLLLVDPFSGATMTLPAPSSVHLADEDGGDDSMDGHDSVDEGEDSEDSHDSADEGDDSEDGSAPSRVHLPDENKGDDSMAGHDSADESEDSEDSHDSADEGEDSEDGSAPSRVHLHDENKGDDSMAGHDSADECEDSEGGHDSADEGDDSEDGSVPSSVHLPNKNKGDDSRASHDSTDEGEDSEDSHDSADEGDDSEDGHGSTDKGEDSEGSHDSADEADDSEDGSVSTDGSEMLSMDVKHFEVIKLIVCSPNLIAALFKGSENNRIAVCRPGGSKWSVAWDLSLWITDMAFYQGKLYVVDYQEDLLALDISVDNKTGDPRFSRIGRVIHGFLVFDNELTLLRMLYLVESCGSLLLVRRRIFHKHVHGNGQIHTFAGQCEPDVSIFEADFGRSQWRRLTTLPDDEALFLGPCSKAVCMPQVDSPGNRVWFLDDYKDFHLWNEWPSSLSSGTSSVANPKPFSPLPTISWRGFLANAGAAWIFPAN</sequence>
<feature type="compositionally biased region" description="Acidic residues" evidence="1">
    <location>
        <begin position="276"/>
        <end position="295"/>
    </location>
</feature>
<dbReference type="InterPro" id="IPR036047">
    <property type="entry name" value="F-box-like_dom_sf"/>
</dbReference>
<dbReference type="EMBL" id="CM027684">
    <property type="protein sequence ID" value="KAG0530550.1"/>
    <property type="molecule type" value="Genomic_DNA"/>
</dbReference>
<organism evidence="3 4">
    <name type="scientific">Sorghum bicolor</name>
    <name type="common">Sorghum</name>
    <name type="synonym">Sorghum vulgare</name>
    <dbReference type="NCBI Taxonomy" id="4558"/>
    <lineage>
        <taxon>Eukaryota</taxon>
        <taxon>Viridiplantae</taxon>
        <taxon>Streptophyta</taxon>
        <taxon>Embryophyta</taxon>
        <taxon>Tracheophyta</taxon>
        <taxon>Spermatophyta</taxon>
        <taxon>Magnoliopsida</taxon>
        <taxon>Liliopsida</taxon>
        <taxon>Poales</taxon>
        <taxon>Poaceae</taxon>
        <taxon>PACMAD clade</taxon>
        <taxon>Panicoideae</taxon>
        <taxon>Andropogonodae</taxon>
        <taxon>Andropogoneae</taxon>
        <taxon>Sorghinae</taxon>
        <taxon>Sorghum</taxon>
    </lineage>
</organism>
<evidence type="ECO:0000259" key="2">
    <source>
        <dbReference type="Pfam" id="PF03478"/>
    </source>
</evidence>
<dbReference type="PANTHER" id="PTHR33110:SF103">
    <property type="entry name" value="F-BOX DOMAIN-CONTAINING PROTEIN"/>
    <property type="match status" value="1"/>
</dbReference>
<name>A0A921QZB0_SORBI</name>
<accession>A0A921QZB0</accession>
<dbReference type="SUPFAM" id="SSF81383">
    <property type="entry name" value="F-box domain"/>
    <property type="match status" value="1"/>
</dbReference>
<feature type="compositionally biased region" description="Basic and acidic residues" evidence="1">
    <location>
        <begin position="212"/>
        <end position="229"/>
    </location>
</feature>
<feature type="compositionally biased region" description="Basic and acidic residues" evidence="1">
    <location>
        <begin position="263"/>
        <end position="275"/>
    </location>
</feature>
<reference evidence="3" key="1">
    <citation type="journal article" date="2019" name="BMC Genomics">
        <title>A new reference genome for Sorghum bicolor reveals high levels of sequence similarity between sweet and grain genotypes: implications for the genetics of sugar metabolism.</title>
        <authorList>
            <person name="Cooper E.A."/>
            <person name="Brenton Z.W."/>
            <person name="Flinn B.S."/>
            <person name="Jenkins J."/>
            <person name="Shu S."/>
            <person name="Flowers D."/>
            <person name="Luo F."/>
            <person name="Wang Y."/>
            <person name="Xia P."/>
            <person name="Barry K."/>
            <person name="Daum C."/>
            <person name="Lipzen A."/>
            <person name="Yoshinaga Y."/>
            <person name="Schmutz J."/>
            <person name="Saski C."/>
            <person name="Vermerris W."/>
            <person name="Kresovich S."/>
        </authorList>
    </citation>
    <scope>NUCLEOTIDE SEQUENCE</scope>
</reference>
<dbReference type="Pfam" id="PF03478">
    <property type="entry name" value="Beta-prop_KIB1-4"/>
    <property type="match status" value="1"/>
</dbReference>
<proteinExistence type="predicted"/>
<feature type="compositionally biased region" description="Basic and acidic residues" evidence="1">
    <location>
        <begin position="296"/>
        <end position="314"/>
    </location>
</feature>
<feature type="compositionally biased region" description="Acidic residues" evidence="1">
    <location>
        <begin position="138"/>
        <end position="158"/>
    </location>
</feature>
<dbReference type="AlphaFoldDB" id="A0A921QZB0"/>
<gene>
    <name evidence="3" type="ORF">BDA96_05G196400</name>
</gene>
<feature type="region of interest" description="Disordered" evidence="1">
    <location>
        <begin position="113"/>
        <end position="330"/>
    </location>
</feature>
<feature type="compositionally biased region" description="Basic and acidic residues" evidence="1">
    <location>
        <begin position="166"/>
        <end position="183"/>
    </location>
</feature>
<dbReference type="InterPro" id="IPR005174">
    <property type="entry name" value="KIB1-4_b-propeller"/>
</dbReference>
<comment type="caution">
    <text evidence="3">The sequence shown here is derived from an EMBL/GenBank/DDBJ whole genome shotgun (WGS) entry which is preliminary data.</text>
</comment>
<evidence type="ECO:0000256" key="1">
    <source>
        <dbReference type="SAM" id="MobiDB-lite"/>
    </source>
</evidence>